<dbReference type="Proteomes" id="UP000712281">
    <property type="component" value="Unassembled WGS sequence"/>
</dbReference>
<protein>
    <submittedName>
        <fullName evidence="1">Uncharacterized protein</fullName>
    </submittedName>
</protein>
<gene>
    <name evidence="1" type="ORF">F2Q68_00007719</name>
</gene>
<dbReference type="AlphaFoldDB" id="A0A8S9KKD3"/>
<evidence type="ECO:0000313" key="2">
    <source>
        <dbReference type="Proteomes" id="UP000712281"/>
    </source>
</evidence>
<comment type="caution">
    <text evidence="1">The sequence shown here is derived from an EMBL/GenBank/DDBJ whole genome shotgun (WGS) entry which is preliminary data.</text>
</comment>
<proteinExistence type="predicted"/>
<name>A0A8S9KKD3_BRACR</name>
<organism evidence="1 2">
    <name type="scientific">Brassica cretica</name>
    <name type="common">Mustard</name>
    <dbReference type="NCBI Taxonomy" id="69181"/>
    <lineage>
        <taxon>Eukaryota</taxon>
        <taxon>Viridiplantae</taxon>
        <taxon>Streptophyta</taxon>
        <taxon>Embryophyta</taxon>
        <taxon>Tracheophyta</taxon>
        <taxon>Spermatophyta</taxon>
        <taxon>Magnoliopsida</taxon>
        <taxon>eudicotyledons</taxon>
        <taxon>Gunneridae</taxon>
        <taxon>Pentapetalae</taxon>
        <taxon>rosids</taxon>
        <taxon>malvids</taxon>
        <taxon>Brassicales</taxon>
        <taxon>Brassicaceae</taxon>
        <taxon>Brassiceae</taxon>
        <taxon>Brassica</taxon>
    </lineage>
</organism>
<reference evidence="1" key="1">
    <citation type="submission" date="2019-12" db="EMBL/GenBank/DDBJ databases">
        <title>Genome sequencing and annotation of Brassica cretica.</title>
        <authorList>
            <person name="Studholme D.J."/>
            <person name="Sarris P.F."/>
        </authorList>
    </citation>
    <scope>NUCLEOTIDE SEQUENCE</scope>
    <source>
        <strain evidence="1">PFS-001/15</strain>
        <tissue evidence="1">Leaf</tissue>
    </source>
</reference>
<accession>A0A8S9KKD3</accession>
<sequence>MLKAKDLELERFWRFEEGKILPYEKLGGGNTRHRTRARKRSLRCDLTRAPPDRYVATELKPKPGRYVATELFRIVDTTLVHAFSSTLRCYLPKTIANPFHVPRHSKSMHSRLPFDAISRRP</sequence>
<dbReference type="EMBL" id="QGKW02000717">
    <property type="protein sequence ID" value="KAF2595690.1"/>
    <property type="molecule type" value="Genomic_DNA"/>
</dbReference>
<evidence type="ECO:0000313" key="1">
    <source>
        <dbReference type="EMBL" id="KAF2595690.1"/>
    </source>
</evidence>